<name>A0A160PDG7_9HYPH</name>
<dbReference type="EMBL" id="AP014809">
    <property type="protein sequence ID" value="BAU90516.1"/>
    <property type="molecule type" value="Genomic_DNA"/>
</dbReference>
<evidence type="ECO:0000313" key="1">
    <source>
        <dbReference type="EMBL" id="BAU90516.1"/>
    </source>
</evidence>
<evidence type="ECO:0000313" key="2">
    <source>
        <dbReference type="Proteomes" id="UP000218288"/>
    </source>
</evidence>
<gene>
    <name evidence="1" type="ORF">MPPM_1911</name>
</gene>
<accession>A0A160PDG7</accession>
<sequence>MRMGFGLLQIDFSRAGPVTAASAEKARQTRLWFRSATLRPKPPGAAGSLPDMRKGADPAIRTLSCIPIGRKT</sequence>
<dbReference type="Proteomes" id="UP000218288">
    <property type="component" value="Chromosome"/>
</dbReference>
<reference evidence="1 2" key="1">
    <citation type="journal article" date="2016" name="Genome Announc.">
        <title>Complete Genome Sequence of Methylobacterium populi P-1M, Isolated from Pink-Pigmented Household Biofilm.</title>
        <authorList>
            <person name="Morohoshi T."/>
            <person name="Ikeda T."/>
        </authorList>
    </citation>
    <scope>NUCLEOTIDE SEQUENCE [LARGE SCALE GENOMIC DNA]</scope>
    <source>
        <strain evidence="1 2">P-1M</strain>
    </source>
</reference>
<proteinExistence type="predicted"/>
<dbReference type="AlphaFoldDB" id="A0A160PDG7"/>
<protein>
    <submittedName>
        <fullName evidence="1">Uncharacterized protein</fullName>
    </submittedName>
</protein>
<organism evidence="1 2">
    <name type="scientific">Methylorubrum populi</name>
    <dbReference type="NCBI Taxonomy" id="223967"/>
    <lineage>
        <taxon>Bacteria</taxon>
        <taxon>Pseudomonadati</taxon>
        <taxon>Pseudomonadota</taxon>
        <taxon>Alphaproteobacteria</taxon>
        <taxon>Hyphomicrobiales</taxon>
        <taxon>Methylobacteriaceae</taxon>
        <taxon>Methylorubrum</taxon>
    </lineage>
</organism>